<evidence type="ECO:0008006" key="3">
    <source>
        <dbReference type="Google" id="ProtNLM"/>
    </source>
</evidence>
<dbReference type="Proteomes" id="UP000183613">
    <property type="component" value="Unassembled WGS sequence"/>
</dbReference>
<evidence type="ECO:0000313" key="2">
    <source>
        <dbReference type="Proteomes" id="UP000183613"/>
    </source>
</evidence>
<dbReference type="RefSeq" id="WP_048360049.1">
    <property type="nucleotide sequence ID" value="NZ_FNUD01000002.1"/>
</dbReference>
<dbReference type="EMBL" id="FNUD01000002">
    <property type="protein sequence ID" value="SEF10021.1"/>
    <property type="molecule type" value="Genomic_DNA"/>
</dbReference>
<keyword evidence="2" id="KW-1185">Reference proteome</keyword>
<dbReference type="PATRIC" id="fig|882211.3.peg.2302"/>
<protein>
    <recommendedName>
        <fullName evidence="3">PilZ domain-containing protein</fullName>
    </recommendedName>
</protein>
<dbReference type="OrthoDB" id="6989154at2"/>
<organism evidence="1 2">
    <name type="scientific">Pseudomonas deceptionensis</name>
    <dbReference type="NCBI Taxonomy" id="882211"/>
    <lineage>
        <taxon>Bacteria</taxon>
        <taxon>Pseudomonadati</taxon>
        <taxon>Pseudomonadota</taxon>
        <taxon>Gammaproteobacteria</taxon>
        <taxon>Pseudomonadales</taxon>
        <taxon>Pseudomonadaceae</taxon>
        <taxon>Pseudomonas</taxon>
    </lineage>
</organism>
<evidence type="ECO:0000313" key="1">
    <source>
        <dbReference type="EMBL" id="SEF10021.1"/>
    </source>
</evidence>
<reference evidence="1" key="1">
    <citation type="submission" date="2016-10" db="EMBL/GenBank/DDBJ databases">
        <authorList>
            <person name="Varghese N."/>
            <person name="Submissions S."/>
        </authorList>
    </citation>
    <scope>NUCLEOTIDE SEQUENCE [LARGE SCALE GENOMIC DNA]</scope>
    <source>
        <strain evidence="1">LMG 25555</strain>
    </source>
</reference>
<dbReference type="AlphaFoldDB" id="A0A0J6J903"/>
<comment type="caution">
    <text evidence="1">The sequence shown here is derived from an EMBL/GenBank/DDBJ whole genome shotgun (WGS) entry which is preliminary data.</text>
</comment>
<gene>
    <name evidence="1" type="ORF">SAMN04489800_4701</name>
</gene>
<accession>A0A0J6J903</accession>
<proteinExistence type="predicted"/>
<sequence length="201" mass="23293">MSHDALLTQDELDFIQTMHQNPLLNRRDASSSLMVNGVSQIRDLLTRLAAHEQVTILAQFDNQQMSFPLRLVEDEFHAQHLQLGVPSIFEDGPKARPWRLTLAEPVPLENIRGKAGHLWITEMSFKGVLVEMRHDSPPPRQFAQWFSPDGYERIALRGTLERKTELGLYAYRLSQRDKGETERLRQYILQQHRLAHPSLHV</sequence>
<name>A0A0J6J903_PSEDM</name>